<keyword evidence="1" id="KW-0479">Metal-binding</keyword>
<evidence type="ECO:0000256" key="1">
    <source>
        <dbReference type="ARBA" id="ARBA00022723"/>
    </source>
</evidence>
<feature type="domain" description="CW-type" evidence="4">
    <location>
        <begin position="4"/>
        <end position="54"/>
    </location>
</feature>
<dbReference type="GO" id="GO:0008270">
    <property type="term" value="F:zinc ion binding"/>
    <property type="evidence" value="ECO:0007669"/>
    <property type="project" value="UniProtKB-KW"/>
</dbReference>
<dbReference type="PANTHER" id="PTHR46524:SF7">
    <property type="entry name" value="CW-TYPE ZINC FINGER"/>
    <property type="match status" value="1"/>
</dbReference>
<evidence type="ECO:0000256" key="2">
    <source>
        <dbReference type="ARBA" id="ARBA00022771"/>
    </source>
</evidence>
<accession>A0A8T0J523</accession>
<organism evidence="5 6">
    <name type="scientific">Ceratodon purpureus</name>
    <name type="common">Fire moss</name>
    <name type="synonym">Dicranum purpureum</name>
    <dbReference type="NCBI Taxonomy" id="3225"/>
    <lineage>
        <taxon>Eukaryota</taxon>
        <taxon>Viridiplantae</taxon>
        <taxon>Streptophyta</taxon>
        <taxon>Embryophyta</taxon>
        <taxon>Bryophyta</taxon>
        <taxon>Bryophytina</taxon>
        <taxon>Bryopsida</taxon>
        <taxon>Dicranidae</taxon>
        <taxon>Pseudoditrichales</taxon>
        <taxon>Ditrichaceae</taxon>
        <taxon>Ceratodon</taxon>
    </lineage>
</organism>
<dbReference type="InterPro" id="IPR055300">
    <property type="entry name" value="CWZF3/5/7"/>
</dbReference>
<dbReference type="AlphaFoldDB" id="A0A8T0J523"/>
<proteinExistence type="predicted"/>
<keyword evidence="2" id="KW-0863">Zinc-finger</keyword>
<evidence type="ECO:0000256" key="3">
    <source>
        <dbReference type="ARBA" id="ARBA00022833"/>
    </source>
</evidence>
<evidence type="ECO:0000313" key="6">
    <source>
        <dbReference type="Proteomes" id="UP000822688"/>
    </source>
</evidence>
<evidence type="ECO:0000313" key="5">
    <source>
        <dbReference type="EMBL" id="KAG0591020.1"/>
    </source>
</evidence>
<dbReference type="EMBL" id="CM026421">
    <property type="protein sequence ID" value="KAG0591020.1"/>
    <property type="molecule type" value="Genomic_DNA"/>
</dbReference>
<dbReference type="InterPro" id="IPR011124">
    <property type="entry name" value="Znf_CW"/>
</dbReference>
<dbReference type="PROSITE" id="PS51050">
    <property type="entry name" value="ZF_CW"/>
    <property type="match status" value="1"/>
</dbReference>
<evidence type="ECO:0000259" key="4">
    <source>
        <dbReference type="PROSITE" id="PS51050"/>
    </source>
</evidence>
<keyword evidence="6" id="KW-1185">Reference proteome</keyword>
<sequence>MTTMVNEIEWIQCDKCCKWRVLPPGLNPDDLPEPWFCLTEPFNGNCEMPEEGETHTNSIRIECDKSVVACIANDAQRTSSSKPRAKNSRLLQKSIKNFFKKVKFDEAMQALRLSKLKNDDTLEGSNSATVVVNIVTAGFCRPRTRPRKP</sequence>
<protein>
    <recommendedName>
        <fullName evidence="4">CW-type domain-containing protein</fullName>
    </recommendedName>
</protein>
<dbReference type="Proteomes" id="UP000822688">
    <property type="component" value="Chromosome 1"/>
</dbReference>
<dbReference type="Gene3D" id="3.30.40.100">
    <property type="match status" value="1"/>
</dbReference>
<keyword evidence="3" id="KW-0862">Zinc</keyword>
<comment type="caution">
    <text evidence="5">The sequence shown here is derived from an EMBL/GenBank/DDBJ whole genome shotgun (WGS) entry which is preliminary data.</text>
</comment>
<gene>
    <name evidence="5" type="ORF">KC19_1G143300</name>
</gene>
<dbReference type="Pfam" id="PF07496">
    <property type="entry name" value="zf-CW"/>
    <property type="match status" value="1"/>
</dbReference>
<reference evidence="5" key="1">
    <citation type="submission" date="2020-06" db="EMBL/GenBank/DDBJ databases">
        <title>WGS assembly of Ceratodon purpureus strain R40.</title>
        <authorList>
            <person name="Carey S.B."/>
            <person name="Jenkins J."/>
            <person name="Shu S."/>
            <person name="Lovell J.T."/>
            <person name="Sreedasyam A."/>
            <person name="Maumus F."/>
            <person name="Tiley G.P."/>
            <person name="Fernandez-Pozo N."/>
            <person name="Barry K."/>
            <person name="Chen C."/>
            <person name="Wang M."/>
            <person name="Lipzen A."/>
            <person name="Daum C."/>
            <person name="Saski C.A."/>
            <person name="Payton A.C."/>
            <person name="Mcbreen J.C."/>
            <person name="Conrad R.E."/>
            <person name="Kollar L.M."/>
            <person name="Olsson S."/>
            <person name="Huttunen S."/>
            <person name="Landis J.B."/>
            <person name="Wickett N.J."/>
            <person name="Johnson M.G."/>
            <person name="Rensing S.A."/>
            <person name="Grimwood J."/>
            <person name="Schmutz J."/>
            <person name="Mcdaniel S.F."/>
        </authorList>
    </citation>
    <scope>NUCLEOTIDE SEQUENCE</scope>
    <source>
        <strain evidence="5">R40</strain>
    </source>
</reference>
<name>A0A8T0J523_CERPU</name>
<dbReference type="PANTHER" id="PTHR46524">
    <property type="entry name" value="CW-TYPE ZINC FINGER"/>
    <property type="match status" value="1"/>
</dbReference>